<gene>
    <name evidence="5" type="ORF">ACFVZC_31400</name>
</gene>
<name>A0ABW6QFN7_9ACTN</name>
<proteinExistence type="predicted"/>
<evidence type="ECO:0000313" key="6">
    <source>
        <dbReference type="Proteomes" id="UP001601627"/>
    </source>
</evidence>
<dbReference type="EMBL" id="JBHVZQ010000044">
    <property type="protein sequence ID" value="MFF1277860.1"/>
    <property type="molecule type" value="Genomic_DNA"/>
</dbReference>
<dbReference type="Pfam" id="PF12705">
    <property type="entry name" value="PDDEXK_1"/>
    <property type="match status" value="1"/>
</dbReference>
<organism evidence="5 6">
    <name type="scientific">Streptomyces marokkonensis</name>
    <dbReference type="NCBI Taxonomy" id="324855"/>
    <lineage>
        <taxon>Bacteria</taxon>
        <taxon>Bacillati</taxon>
        <taxon>Actinomycetota</taxon>
        <taxon>Actinomycetes</taxon>
        <taxon>Kitasatosporales</taxon>
        <taxon>Streptomycetaceae</taxon>
        <taxon>Streptomyces</taxon>
    </lineage>
</organism>
<evidence type="ECO:0000256" key="2">
    <source>
        <dbReference type="ARBA" id="ARBA00022806"/>
    </source>
</evidence>
<dbReference type="Gene3D" id="3.90.320.10">
    <property type="match status" value="1"/>
</dbReference>
<keyword evidence="2" id="KW-0067">ATP-binding</keyword>
<feature type="domain" description="PD-(D/E)XK endonuclease-like" evidence="4">
    <location>
        <begin position="8"/>
        <end position="59"/>
    </location>
</feature>
<keyword evidence="1" id="KW-0227">DNA damage</keyword>
<keyword evidence="3" id="KW-0234">DNA repair</keyword>
<evidence type="ECO:0000256" key="1">
    <source>
        <dbReference type="ARBA" id="ARBA00022763"/>
    </source>
</evidence>
<keyword evidence="2" id="KW-0378">Hydrolase</keyword>
<keyword evidence="2" id="KW-0547">Nucleotide-binding</keyword>
<sequence length="63" mass="6903">MALTERSEQPVEVHLTPGVMVSGRIDLIPPDDTGEQSIVDFKSKERAQADAVTRDQLHIFVAG</sequence>
<protein>
    <submittedName>
        <fullName evidence="5">PD-(D/E)XK nuclease family protein</fullName>
    </submittedName>
</protein>
<comment type="caution">
    <text evidence="5">The sequence shown here is derived from an EMBL/GenBank/DDBJ whole genome shotgun (WGS) entry which is preliminary data.</text>
</comment>
<dbReference type="Proteomes" id="UP001601627">
    <property type="component" value="Unassembled WGS sequence"/>
</dbReference>
<reference evidence="5 6" key="1">
    <citation type="submission" date="2024-09" db="EMBL/GenBank/DDBJ databases">
        <title>The Natural Products Discovery Center: Release of the First 8490 Sequenced Strains for Exploring Actinobacteria Biosynthetic Diversity.</title>
        <authorList>
            <person name="Kalkreuter E."/>
            <person name="Kautsar S.A."/>
            <person name="Yang D."/>
            <person name="Bader C.D."/>
            <person name="Teijaro C.N."/>
            <person name="Fluegel L."/>
            <person name="Davis C.M."/>
            <person name="Simpson J.R."/>
            <person name="Lauterbach L."/>
            <person name="Steele A.D."/>
            <person name="Gui C."/>
            <person name="Meng S."/>
            <person name="Li G."/>
            <person name="Viehrig K."/>
            <person name="Ye F."/>
            <person name="Su P."/>
            <person name="Kiefer A.F."/>
            <person name="Nichols A."/>
            <person name="Cepeda A.J."/>
            <person name="Yan W."/>
            <person name="Fan B."/>
            <person name="Jiang Y."/>
            <person name="Adhikari A."/>
            <person name="Zheng C.-J."/>
            <person name="Schuster L."/>
            <person name="Cowan T.M."/>
            <person name="Smanski M.J."/>
            <person name="Chevrette M.G."/>
            <person name="De Carvalho L.P.S."/>
            <person name="Shen B."/>
        </authorList>
    </citation>
    <scope>NUCLEOTIDE SEQUENCE [LARGE SCALE GENOMIC DNA]</scope>
    <source>
        <strain evidence="5 6">NPDC058328</strain>
    </source>
</reference>
<dbReference type="RefSeq" id="WP_388240018.1">
    <property type="nucleotide sequence ID" value="NZ_JBHVZQ010000044.1"/>
</dbReference>
<evidence type="ECO:0000313" key="5">
    <source>
        <dbReference type="EMBL" id="MFF1277860.1"/>
    </source>
</evidence>
<dbReference type="InterPro" id="IPR038726">
    <property type="entry name" value="PDDEXK_AddAB-type"/>
</dbReference>
<evidence type="ECO:0000256" key="3">
    <source>
        <dbReference type="ARBA" id="ARBA00023204"/>
    </source>
</evidence>
<evidence type="ECO:0000259" key="4">
    <source>
        <dbReference type="Pfam" id="PF12705"/>
    </source>
</evidence>
<dbReference type="InterPro" id="IPR011604">
    <property type="entry name" value="PDDEXK-like_dom_sf"/>
</dbReference>
<keyword evidence="6" id="KW-1185">Reference proteome</keyword>
<accession>A0ABW6QFN7</accession>
<keyword evidence="2" id="KW-0347">Helicase</keyword>